<feature type="compositionally biased region" description="Low complexity" evidence="6">
    <location>
        <begin position="306"/>
        <end position="323"/>
    </location>
</feature>
<evidence type="ECO:0000256" key="1">
    <source>
        <dbReference type="ARBA" id="ARBA00001561"/>
    </source>
</evidence>
<keyword evidence="4" id="KW-0378">Hydrolase</keyword>
<dbReference type="Pfam" id="PF01471">
    <property type="entry name" value="PG_binding_1"/>
    <property type="match status" value="3"/>
</dbReference>
<comment type="similarity">
    <text evidence="2">Belongs to the N-acetylmuramoyl-L-alanine amidase 2 family.</text>
</comment>
<feature type="signal peptide" evidence="7">
    <location>
        <begin position="1"/>
        <end position="21"/>
    </location>
</feature>
<dbReference type="PANTHER" id="PTHR30417">
    <property type="entry name" value="N-ACETYLMURAMOYL-L-ALANINE AMIDASE AMID"/>
    <property type="match status" value="1"/>
</dbReference>
<dbReference type="SMART" id="SM00644">
    <property type="entry name" value="Ami_2"/>
    <property type="match status" value="1"/>
</dbReference>
<dbReference type="SUPFAM" id="SSF55846">
    <property type="entry name" value="N-acetylmuramoyl-L-alanine amidase-like"/>
    <property type="match status" value="1"/>
</dbReference>
<dbReference type="EMBL" id="JBJIAA010000023">
    <property type="protein sequence ID" value="MFL0253008.1"/>
    <property type="molecule type" value="Genomic_DNA"/>
</dbReference>
<feature type="compositionally biased region" description="Low complexity" evidence="6">
    <location>
        <begin position="193"/>
        <end position="209"/>
    </location>
</feature>
<dbReference type="SUPFAM" id="SSF47090">
    <property type="entry name" value="PGBD-like"/>
    <property type="match status" value="3"/>
</dbReference>
<dbReference type="InterPro" id="IPR002477">
    <property type="entry name" value="Peptidoglycan-bd-like"/>
</dbReference>
<dbReference type="InterPro" id="IPR036505">
    <property type="entry name" value="Amidase/PGRP_sf"/>
</dbReference>
<evidence type="ECO:0000313" key="9">
    <source>
        <dbReference type="EMBL" id="MFL0253008.1"/>
    </source>
</evidence>
<comment type="catalytic activity">
    <reaction evidence="1">
        <text>Hydrolyzes the link between N-acetylmuramoyl residues and L-amino acid residues in certain cell-wall glycopeptides.</text>
        <dbReference type="EC" id="3.5.1.28"/>
    </reaction>
</comment>
<accession>A0ABW8TKA5</accession>
<dbReference type="Gene3D" id="1.10.101.10">
    <property type="entry name" value="PGBD-like superfamily/PGBD"/>
    <property type="match status" value="3"/>
</dbReference>
<keyword evidence="5" id="KW-0961">Cell wall biogenesis/degradation</keyword>
<dbReference type="CDD" id="cd06583">
    <property type="entry name" value="PGRP"/>
    <property type="match status" value="1"/>
</dbReference>
<proteinExistence type="inferred from homology"/>
<dbReference type="Pfam" id="PF01510">
    <property type="entry name" value="Amidase_2"/>
    <property type="match status" value="1"/>
</dbReference>
<dbReference type="PANTHER" id="PTHR30417:SF1">
    <property type="entry name" value="N-ACETYLMURAMOYL-L-ALANINE AMIDASE AMID"/>
    <property type="match status" value="1"/>
</dbReference>
<reference evidence="9 10" key="1">
    <citation type="submission" date="2024-11" db="EMBL/GenBank/DDBJ databases">
        <authorList>
            <person name="Heng Y.C."/>
            <person name="Lim A.C.H."/>
            <person name="Lee J.K.Y."/>
            <person name="Kittelmann S."/>
        </authorList>
    </citation>
    <scope>NUCLEOTIDE SEQUENCE [LARGE SCALE GENOMIC DNA]</scope>
    <source>
        <strain evidence="9 10">WILCCON 0114</strain>
    </source>
</reference>
<dbReference type="Gene3D" id="3.40.80.10">
    <property type="entry name" value="Peptidoglycan recognition protein-like"/>
    <property type="match status" value="1"/>
</dbReference>
<name>A0ABW8TKA5_9CLOT</name>
<keyword evidence="10" id="KW-1185">Reference proteome</keyword>
<gene>
    <name evidence="9" type="ORF">ACJDT4_21600</name>
</gene>
<dbReference type="InterPro" id="IPR002502">
    <property type="entry name" value="Amidase_domain"/>
</dbReference>
<evidence type="ECO:0000256" key="3">
    <source>
        <dbReference type="ARBA" id="ARBA00011901"/>
    </source>
</evidence>
<dbReference type="InterPro" id="IPR036365">
    <property type="entry name" value="PGBD-like_sf"/>
</dbReference>
<evidence type="ECO:0000256" key="6">
    <source>
        <dbReference type="SAM" id="MobiDB-lite"/>
    </source>
</evidence>
<feature type="region of interest" description="Disordered" evidence="6">
    <location>
        <begin position="191"/>
        <end position="210"/>
    </location>
</feature>
<organism evidence="9 10">
    <name type="scientific">Clostridium neuense</name>
    <dbReference type="NCBI Taxonomy" id="1728934"/>
    <lineage>
        <taxon>Bacteria</taxon>
        <taxon>Bacillati</taxon>
        <taxon>Bacillota</taxon>
        <taxon>Clostridia</taxon>
        <taxon>Eubacteriales</taxon>
        <taxon>Clostridiaceae</taxon>
        <taxon>Clostridium</taxon>
    </lineage>
</organism>
<feature type="region of interest" description="Disordered" evidence="6">
    <location>
        <begin position="426"/>
        <end position="445"/>
    </location>
</feature>
<evidence type="ECO:0000256" key="2">
    <source>
        <dbReference type="ARBA" id="ARBA00007553"/>
    </source>
</evidence>
<evidence type="ECO:0000256" key="5">
    <source>
        <dbReference type="ARBA" id="ARBA00023316"/>
    </source>
</evidence>
<feature type="chain" id="PRO_5045813382" description="N-acetylmuramoyl-L-alanine amidase" evidence="7">
    <location>
        <begin position="22"/>
        <end position="542"/>
    </location>
</feature>
<dbReference type="InterPro" id="IPR036366">
    <property type="entry name" value="PGBDSf"/>
</dbReference>
<dbReference type="EC" id="3.5.1.28" evidence="3"/>
<sequence length="542" mass="57823">MIKKKLSVLMLAVSIFTVSTLGPLKFVQAVTIQKQYINNNRSYENLQPIGVVIHDTDEPGGTAQNNRDYINRDASAKSSAHYFVDWNEIIQTIPENEVAWHAGPTANHKYLAVEMCVPYGQDIQKFNQVYKNTVDLVAAICKKYGWSSKNIYSHNWVSQTYHETDHTDPIQYLNQYGKAWSDLVNDIQKQIDGTNSSGNNTTPTQNPSGDISELKSILNKNGYGNLTIDNALNSATIAACPLLKGGSNGDVVKWIQKRFGISADGIFGSDTKQAVINFQKANGLDADGVIGKMTWTKLLSAAVQNSTGSNNTGGNNSTTGNTTPAQNGSGSVAELQTILNNNGYAHLTVNNYPGADTIAACPVTQVGSKGDVVKWVQKRLGISADGIFGNNTKQAVISFQKVNALGADGVIGKMTWTKLLNQASQTTANTGSGSTTNNNNNSTPTQNVAGDVADLQTILNKNGYGKLTVDNEAGPATIAACPVIQVGSSGDIVKWIQKKLGLNADGIFGNGTKQAVINFQRTNGLGADGVIGKATWTKLLGA</sequence>
<comment type="caution">
    <text evidence="9">The sequence shown here is derived from an EMBL/GenBank/DDBJ whole genome shotgun (WGS) entry which is preliminary data.</text>
</comment>
<dbReference type="Proteomes" id="UP001623592">
    <property type="component" value="Unassembled WGS sequence"/>
</dbReference>
<dbReference type="RefSeq" id="WP_406789669.1">
    <property type="nucleotide sequence ID" value="NZ_JBJIAA010000023.1"/>
</dbReference>
<dbReference type="InterPro" id="IPR051206">
    <property type="entry name" value="NAMLAA_amidase_2"/>
</dbReference>
<protein>
    <recommendedName>
        <fullName evidence="3">N-acetylmuramoyl-L-alanine amidase</fullName>
        <ecNumber evidence="3">3.5.1.28</ecNumber>
    </recommendedName>
</protein>
<feature type="region of interest" description="Disordered" evidence="6">
    <location>
        <begin position="306"/>
        <end position="329"/>
    </location>
</feature>
<evidence type="ECO:0000259" key="8">
    <source>
        <dbReference type="SMART" id="SM00644"/>
    </source>
</evidence>
<evidence type="ECO:0000256" key="4">
    <source>
        <dbReference type="ARBA" id="ARBA00022801"/>
    </source>
</evidence>
<feature type="domain" description="N-acetylmuramoyl-L-alanine amidase" evidence="8">
    <location>
        <begin position="38"/>
        <end position="170"/>
    </location>
</feature>
<evidence type="ECO:0000256" key="7">
    <source>
        <dbReference type="SAM" id="SignalP"/>
    </source>
</evidence>
<keyword evidence="7" id="KW-0732">Signal</keyword>
<evidence type="ECO:0000313" key="10">
    <source>
        <dbReference type="Proteomes" id="UP001623592"/>
    </source>
</evidence>